<dbReference type="RefSeq" id="WP_230214876.1">
    <property type="nucleotide sequence ID" value="NZ_JAJKFT010000002.1"/>
</dbReference>
<feature type="binding site" evidence="10 11">
    <location>
        <begin position="440"/>
        <end position="442"/>
    </location>
    <ligand>
        <name>L-methionine</name>
        <dbReference type="ChEBI" id="CHEBI:57844"/>
    </ligand>
</feature>
<dbReference type="CDD" id="cd03312">
    <property type="entry name" value="CIMS_N_terminal_like"/>
    <property type="match status" value="1"/>
</dbReference>
<protein>
    <recommendedName>
        <fullName evidence="10">5-methyltetrahydropteroyltriglutamate--homocysteine methyltransferase</fullName>
        <ecNumber evidence="10">2.1.1.14</ecNumber>
    </recommendedName>
    <alternativeName>
        <fullName evidence="10">Cobalamin-independent methionine synthase</fullName>
    </alternativeName>
    <alternativeName>
        <fullName evidence="10">Methionine synthase, vitamin-B12 independent isozyme</fullName>
    </alternativeName>
</protein>
<keyword evidence="6 10" id="KW-0808">Transferase</keyword>
<dbReference type="EC" id="2.1.1.14" evidence="10"/>
<comment type="similarity">
    <text evidence="3 10">Belongs to the vitamin-B12 independent methionine synthase family.</text>
</comment>
<feature type="binding site" evidence="12">
    <location>
        <position position="650"/>
    </location>
    <ligand>
        <name>Zn(2+)</name>
        <dbReference type="ChEBI" id="CHEBI:29105"/>
        <label>1</label>
        <note>catalytic</note>
    </ligand>
</feature>
<evidence type="ECO:0000313" key="17">
    <source>
        <dbReference type="Proteomes" id="UP001139103"/>
    </source>
</evidence>
<evidence type="ECO:0000259" key="15">
    <source>
        <dbReference type="Pfam" id="PF08267"/>
    </source>
</evidence>
<keyword evidence="7 10" id="KW-0479">Metal-binding</keyword>
<comment type="function">
    <text evidence="1 10">Catalyzes the transfer of a methyl group from 5-methyltetrahydrofolate to homocysteine resulting in methionine formation.</text>
</comment>
<dbReference type="CDD" id="cd03311">
    <property type="entry name" value="CIMS_C_terminal_like"/>
    <property type="match status" value="1"/>
</dbReference>
<dbReference type="InterPro" id="IPR013215">
    <property type="entry name" value="Cbl-indep_Met_Synth_N"/>
</dbReference>
<feature type="binding site" evidence="10 11">
    <location>
        <begin position="524"/>
        <end position="525"/>
    </location>
    <ligand>
        <name>5-methyltetrahydropteroyltri-L-glutamate</name>
        <dbReference type="ChEBI" id="CHEBI:58207"/>
    </ligand>
</feature>
<name>A0A9X1MHK3_9BACT</name>
<feature type="binding site" evidence="10 11">
    <location>
        <position position="608"/>
    </location>
    <ligand>
        <name>L-homocysteine</name>
        <dbReference type="ChEBI" id="CHEBI:58199"/>
    </ligand>
</feature>
<evidence type="ECO:0000256" key="2">
    <source>
        <dbReference type="ARBA" id="ARBA00004681"/>
    </source>
</evidence>
<dbReference type="SUPFAM" id="SSF51726">
    <property type="entry name" value="UROD/MetE-like"/>
    <property type="match status" value="2"/>
</dbReference>
<feature type="domain" description="Cobalamin-independent methionine synthase MetE N-terminal" evidence="15">
    <location>
        <begin position="3"/>
        <end position="316"/>
    </location>
</feature>
<evidence type="ECO:0000256" key="10">
    <source>
        <dbReference type="HAMAP-Rule" id="MF_00172"/>
    </source>
</evidence>
<dbReference type="Pfam" id="PF01717">
    <property type="entry name" value="Meth_synt_2"/>
    <property type="match status" value="1"/>
</dbReference>
<dbReference type="HAMAP" id="MF_00172">
    <property type="entry name" value="Meth_synth"/>
    <property type="match status" value="1"/>
</dbReference>
<dbReference type="PIRSF" id="PIRSF000382">
    <property type="entry name" value="MeTrfase_B12_ind"/>
    <property type="match status" value="1"/>
</dbReference>
<feature type="binding site" evidence="12">
    <location>
        <position position="674"/>
    </location>
    <ligand>
        <name>Zn(2+)</name>
        <dbReference type="ChEBI" id="CHEBI:29105"/>
        <label>1</label>
        <note>catalytic</note>
    </ligand>
</feature>
<keyword evidence="4 10" id="KW-0489">Methyltransferase</keyword>
<keyword evidence="5 10" id="KW-0028">Amino-acid biosynthesis</keyword>
<evidence type="ECO:0000256" key="6">
    <source>
        <dbReference type="ARBA" id="ARBA00022679"/>
    </source>
</evidence>
<evidence type="ECO:0000259" key="14">
    <source>
        <dbReference type="Pfam" id="PF01717"/>
    </source>
</evidence>
<dbReference type="Gene3D" id="3.20.20.210">
    <property type="match status" value="2"/>
</dbReference>
<keyword evidence="10" id="KW-0677">Repeat</keyword>
<dbReference type="FunFam" id="3.20.20.210:FF:000003">
    <property type="entry name" value="5-methyltetrahydropteroyltriglutamate--homocysteine methyltransferase"/>
    <property type="match status" value="1"/>
</dbReference>
<comment type="pathway">
    <text evidence="2 10">Amino-acid biosynthesis; L-methionine biosynthesis via de novo pathway; L-methionine from L-homocysteine (MetE route): step 1/1.</text>
</comment>
<feature type="binding site" evidence="11">
    <location>
        <position position="18"/>
    </location>
    <ligand>
        <name>5-methyltetrahydropteroyltri-L-glutamate</name>
        <dbReference type="ChEBI" id="CHEBI:58207"/>
    </ligand>
</feature>
<sequence length="765" mass="84659">MLSANLGFPRIGKDRELKKAVESYWSGATSEAQLLEVAAHLRAEHWRLQLAAGIDSIPSNDFSLYDQMLDMSVALGVIPPRFATLDVTHLQRYFLMARGQAPGVQLPHEIKALEMTKWFDTNYHYLTPEFEPNQTFTPDATKPLAELREAQALGIATRPVVIGPVTYLSLGKLRSATGDRLDLLDALLPAYVELLRQISTAGATWVQIDEPILATDLSDKQRESLVAAYRTIAAELPQLNVMLATYFGPLAENLSLAANLSTAGLHVDLVRGKEDAASLVDVIPAGKVVSLGLVEGRNIWRTNAIAALAFAQPLVDQLGADRVQIAPSCSLLHAPVDLDAETDLDDELKSWLAFGKQKLAEVKLIATAILGPDDATRAALEANRQAMISRQTSERVISPQVQGRVAFVDEHMQRRRSSFPQRRSVQQASLGLPAFPTTTIGSFPQTAEIRQARAKRRKGELSHETYVATMQAQIREVIAFQEEVGLDLLVHGEPERNDMVEYFGESLAGFAITRNGWVQSYGSRCVKPPIIYGDVSRPRPMTVEWIEFAQSCSTKPVKGMLTGPVTILCWSFVRDDQPRSETARQIALAIRDEVEDLEKAGVRVIQIDEPALREGLPLRKRDWNAYLEWAGDSFRLASSVVADETQIHTHMCYCEFNDIIEAIAGLDADVISIETSRSDMELLDAFVDFRYPNEIGPGVFDIHSPQAPTSESMFRLLTKAAEVLNPSQIWVNPDCGLKTRKWEEVRPALTNMVKAAEAARQSLAT</sequence>
<dbReference type="AlphaFoldDB" id="A0A9X1MHK3"/>
<evidence type="ECO:0000256" key="11">
    <source>
        <dbReference type="PIRSR" id="PIRSR000382-1"/>
    </source>
</evidence>
<feature type="active site" description="Proton donor" evidence="10 13">
    <location>
        <position position="703"/>
    </location>
</feature>
<evidence type="ECO:0000313" key="16">
    <source>
        <dbReference type="EMBL" id="MCC9627084.1"/>
    </source>
</evidence>
<evidence type="ECO:0000256" key="8">
    <source>
        <dbReference type="ARBA" id="ARBA00022833"/>
    </source>
</evidence>
<feature type="binding site" evidence="10">
    <location>
        <position position="614"/>
    </location>
    <ligand>
        <name>5-methyltetrahydropteroyltri-L-glutamate</name>
        <dbReference type="ChEBI" id="CHEBI:58207"/>
    </ligand>
</feature>
<feature type="binding site" evidence="10 11">
    <location>
        <position position="608"/>
    </location>
    <ligand>
        <name>L-methionine</name>
        <dbReference type="ChEBI" id="CHEBI:57844"/>
    </ligand>
</feature>
<keyword evidence="8 10" id="KW-0862">Zinc</keyword>
<comment type="caution">
    <text evidence="16">The sequence shown here is derived from an EMBL/GenBank/DDBJ whole genome shotgun (WGS) entry which is preliminary data.</text>
</comment>
<keyword evidence="9 10" id="KW-0486">Methionine biosynthesis</keyword>
<feature type="binding site" evidence="12">
    <location>
        <position position="735"/>
    </location>
    <ligand>
        <name>Zn(2+)</name>
        <dbReference type="ChEBI" id="CHEBI:29105"/>
        <label>1</label>
        <note>catalytic</note>
    </ligand>
</feature>
<comment type="cofactor">
    <cofactor evidence="10">
        <name>Zn(2+)</name>
        <dbReference type="ChEBI" id="CHEBI:29105"/>
    </cofactor>
    <text evidence="10">Binds 1 zinc ion per subunit.</text>
</comment>
<comment type="cofactor">
    <cofactor evidence="12">
        <name>Zn(2+)</name>
        <dbReference type="ChEBI" id="CHEBI:29105"/>
    </cofactor>
    <text evidence="12">Binds 2 Zn(2+) ions per subunit.</text>
</comment>
<feature type="binding site" evidence="10">
    <location>
        <position position="493"/>
    </location>
    <ligand>
        <name>L-homocysteine</name>
        <dbReference type="ChEBI" id="CHEBI:58199"/>
    </ligand>
</feature>
<dbReference type="InterPro" id="IPR002629">
    <property type="entry name" value="Met_Synth_C/arc"/>
</dbReference>
<dbReference type="GO" id="GO:0003871">
    <property type="term" value="F:5-methyltetrahydropteroyltriglutamate-homocysteine S-methyltransferase activity"/>
    <property type="evidence" value="ECO:0007669"/>
    <property type="project" value="UniProtKB-UniRule"/>
</dbReference>
<evidence type="ECO:0000256" key="1">
    <source>
        <dbReference type="ARBA" id="ARBA00002777"/>
    </source>
</evidence>
<feature type="binding site" evidence="10">
    <location>
        <position position="674"/>
    </location>
    <ligand>
        <name>Zn(2+)</name>
        <dbReference type="ChEBI" id="CHEBI:29105"/>
        <note>catalytic</note>
    </ligand>
</feature>
<feature type="binding site" evidence="10">
    <location>
        <position position="735"/>
    </location>
    <ligand>
        <name>Zn(2+)</name>
        <dbReference type="ChEBI" id="CHEBI:29105"/>
        <note>catalytic</note>
    </ligand>
</feature>
<dbReference type="EMBL" id="JAJKFT010000002">
    <property type="protein sequence ID" value="MCC9627084.1"/>
    <property type="molecule type" value="Genomic_DNA"/>
</dbReference>
<dbReference type="Pfam" id="PF08267">
    <property type="entry name" value="Meth_synt_1"/>
    <property type="match status" value="1"/>
</dbReference>
<evidence type="ECO:0000256" key="9">
    <source>
        <dbReference type="ARBA" id="ARBA00023167"/>
    </source>
</evidence>
<proteinExistence type="inferred from homology"/>
<organism evidence="16 17">
    <name type="scientific">Blastopirellula sediminis</name>
    <dbReference type="NCBI Taxonomy" id="2894196"/>
    <lineage>
        <taxon>Bacteria</taxon>
        <taxon>Pseudomonadati</taxon>
        <taxon>Planctomycetota</taxon>
        <taxon>Planctomycetia</taxon>
        <taxon>Pirellulales</taxon>
        <taxon>Pirellulaceae</taxon>
        <taxon>Blastopirellula</taxon>
    </lineage>
</organism>
<feature type="binding site" evidence="10 11">
    <location>
        <position position="493"/>
    </location>
    <ligand>
        <name>L-methionine</name>
        <dbReference type="ChEBI" id="CHEBI:57844"/>
    </ligand>
</feature>
<dbReference type="NCBIfam" id="TIGR01371">
    <property type="entry name" value="met_syn_B12ind"/>
    <property type="match status" value="1"/>
</dbReference>
<comment type="catalytic activity">
    <reaction evidence="10">
        <text>5-methyltetrahydropteroyltri-L-glutamate + L-homocysteine = tetrahydropteroyltri-L-glutamate + L-methionine</text>
        <dbReference type="Rhea" id="RHEA:21196"/>
        <dbReference type="ChEBI" id="CHEBI:57844"/>
        <dbReference type="ChEBI" id="CHEBI:58140"/>
        <dbReference type="ChEBI" id="CHEBI:58199"/>
        <dbReference type="ChEBI" id="CHEBI:58207"/>
        <dbReference type="EC" id="2.1.1.14"/>
    </reaction>
</comment>
<feature type="binding site" evidence="10">
    <location>
        <begin position="15"/>
        <end position="18"/>
    </location>
    <ligand>
        <name>5-methyltetrahydropteroyltri-L-glutamate</name>
        <dbReference type="ChEBI" id="CHEBI:58207"/>
    </ligand>
</feature>
<dbReference type="GO" id="GO:0071265">
    <property type="term" value="P:L-methionine biosynthetic process"/>
    <property type="evidence" value="ECO:0007669"/>
    <property type="project" value="UniProtKB-ARBA"/>
</dbReference>
<feature type="domain" description="Cobalamin-independent methionine synthase MetE C-terminal/archaeal" evidence="14">
    <location>
        <begin position="435"/>
        <end position="757"/>
    </location>
</feature>
<dbReference type="GO" id="GO:0008270">
    <property type="term" value="F:zinc ion binding"/>
    <property type="evidence" value="ECO:0007669"/>
    <property type="project" value="InterPro"/>
</dbReference>
<dbReference type="NCBIfam" id="NF003556">
    <property type="entry name" value="PRK05222.1"/>
    <property type="match status" value="1"/>
</dbReference>
<evidence type="ECO:0000256" key="7">
    <source>
        <dbReference type="ARBA" id="ARBA00022723"/>
    </source>
</evidence>
<evidence type="ECO:0000256" key="5">
    <source>
        <dbReference type="ARBA" id="ARBA00022605"/>
    </source>
</evidence>
<dbReference type="InterPro" id="IPR038071">
    <property type="entry name" value="UROD/MetE-like_sf"/>
</dbReference>
<feature type="binding site" evidence="10">
    <location>
        <position position="652"/>
    </location>
    <ligand>
        <name>Zn(2+)</name>
        <dbReference type="ChEBI" id="CHEBI:29105"/>
        <note>catalytic</note>
    </ligand>
</feature>
<evidence type="ECO:0000256" key="3">
    <source>
        <dbReference type="ARBA" id="ARBA00009553"/>
    </source>
</evidence>
<dbReference type="PANTHER" id="PTHR30519">
    <property type="entry name" value="5-METHYLTETRAHYDROPTEROYLTRIGLUTAMATE--HOMOCYSTEINE METHYLTRANSFERASE"/>
    <property type="match status" value="1"/>
</dbReference>
<feature type="binding site" evidence="12">
    <location>
        <position position="652"/>
    </location>
    <ligand>
        <name>Zn(2+)</name>
        <dbReference type="ChEBI" id="CHEBI:29105"/>
        <label>1</label>
        <note>catalytic</note>
    </ligand>
</feature>
<dbReference type="Proteomes" id="UP001139103">
    <property type="component" value="Unassembled WGS sequence"/>
</dbReference>
<reference evidence="16" key="1">
    <citation type="submission" date="2021-11" db="EMBL/GenBank/DDBJ databases">
        <title>Genome sequence.</title>
        <authorList>
            <person name="Sun Q."/>
        </authorList>
    </citation>
    <scope>NUCLEOTIDE SEQUENCE</scope>
    <source>
        <strain evidence="16">JC732</strain>
    </source>
</reference>
<evidence type="ECO:0000256" key="4">
    <source>
        <dbReference type="ARBA" id="ARBA00022603"/>
    </source>
</evidence>
<accession>A0A9X1MHK3</accession>
<dbReference type="GO" id="GO:0032259">
    <property type="term" value="P:methylation"/>
    <property type="evidence" value="ECO:0007669"/>
    <property type="project" value="UniProtKB-KW"/>
</dbReference>
<dbReference type="FunFam" id="3.20.20.210:FF:000002">
    <property type="entry name" value="5-methyltetrahydropteroyltriglutamate--homocysteine methyltransferase"/>
    <property type="match status" value="1"/>
</dbReference>
<feature type="binding site" evidence="10">
    <location>
        <position position="650"/>
    </location>
    <ligand>
        <name>Zn(2+)</name>
        <dbReference type="ChEBI" id="CHEBI:29105"/>
        <note>catalytic</note>
    </ligand>
</feature>
<gene>
    <name evidence="10 16" type="primary">metE</name>
    <name evidence="16" type="ORF">LOC68_01570</name>
</gene>
<keyword evidence="17" id="KW-1185">Reference proteome</keyword>
<feature type="binding site" evidence="10 11">
    <location>
        <begin position="440"/>
        <end position="442"/>
    </location>
    <ligand>
        <name>L-homocysteine</name>
        <dbReference type="ChEBI" id="CHEBI:58199"/>
    </ligand>
</feature>
<feature type="binding site" evidence="11">
    <location>
        <position position="122"/>
    </location>
    <ligand>
        <name>5-methyltetrahydropteroyltri-L-glutamate</name>
        <dbReference type="ChEBI" id="CHEBI:58207"/>
    </ligand>
</feature>
<feature type="binding site" evidence="10 11">
    <location>
        <position position="570"/>
    </location>
    <ligand>
        <name>5-methyltetrahydropteroyltri-L-glutamate</name>
        <dbReference type="ChEBI" id="CHEBI:58207"/>
    </ligand>
</feature>
<evidence type="ECO:0000256" key="13">
    <source>
        <dbReference type="PIRSR" id="PIRSR000382-3"/>
    </source>
</evidence>
<evidence type="ECO:0000256" key="12">
    <source>
        <dbReference type="PIRSR" id="PIRSR000382-2"/>
    </source>
</evidence>
<dbReference type="InterPro" id="IPR006276">
    <property type="entry name" value="Cobalamin-indep_Met_synthase"/>
</dbReference>
<feature type="binding site" evidence="10">
    <location>
        <position position="117"/>
    </location>
    <ligand>
        <name>5-methyltetrahydropteroyltri-L-glutamate</name>
        <dbReference type="ChEBI" id="CHEBI:58207"/>
    </ligand>
</feature>